<evidence type="ECO:0000313" key="2">
    <source>
        <dbReference type="EMBL" id="KAA6339101.1"/>
    </source>
</evidence>
<protein>
    <submittedName>
        <fullName evidence="2">Uncharacterized protein</fullName>
    </submittedName>
</protein>
<feature type="non-terminal residue" evidence="2">
    <location>
        <position position="275"/>
    </location>
</feature>
<dbReference type="Proteomes" id="UP000324800">
    <property type="component" value="Unassembled WGS sequence"/>
</dbReference>
<evidence type="ECO:0000313" key="3">
    <source>
        <dbReference type="Proteomes" id="UP000324800"/>
    </source>
</evidence>
<dbReference type="AlphaFoldDB" id="A0A5J4S1G1"/>
<organism evidence="2 3">
    <name type="scientific">Streblomastix strix</name>
    <dbReference type="NCBI Taxonomy" id="222440"/>
    <lineage>
        <taxon>Eukaryota</taxon>
        <taxon>Metamonada</taxon>
        <taxon>Preaxostyla</taxon>
        <taxon>Oxymonadida</taxon>
        <taxon>Streblomastigidae</taxon>
        <taxon>Streblomastix</taxon>
    </lineage>
</organism>
<name>A0A5J4S1G1_9EUKA</name>
<evidence type="ECO:0000256" key="1">
    <source>
        <dbReference type="SAM" id="MobiDB-lite"/>
    </source>
</evidence>
<comment type="caution">
    <text evidence="2">The sequence shown here is derived from an EMBL/GenBank/DDBJ whole genome shotgun (WGS) entry which is preliminary data.</text>
</comment>
<reference evidence="2 3" key="1">
    <citation type="submission" date="2019-03" db="EMBL/GenBank/DDBJ databases">
        <title>Single cell metagenomics reveals metabolic interactions within the superorganism composed of flagellate Streblomastix strix and complex community of Bacteroidetes bacteria on its surface.</title>
        <authorList>
            <person name="Treitli S.C."/>
            <person name="Kolisko M."/>
            <person name="Husnik F."/>
            <person name="Keeling P."/>
            <person name="Hampl V."/>
        </authorList>
    </citation>
    <scope>NUCLEOTIDE SEQUENCE [LARGE SCALE GENOMIC DNA]</scope>
    <source>
        <strain evidence="2">ST1C</strain>
    </source>
</reference>
<accession>A0A5J4S1G1</accession>
<sequence length="275" mass="31523">MDIGSSDSNRYDSQWLGSYASNKQYGSNQDIWKMVLPETHVQSKGDFSNLSGTETILSHSPSNEHQMSKDIERQQHRVFLFDEKKSSIFNSQTNRQDISDDRTKWMDNYSRTYQRTGQQGTRCFIQACESGRLPNQIGCLNESASVMVYINYSRCICEQTQRQAQEVLLNLERQQSFRMRLPPLQLERRTSITPPSNTVNVTSHLKGYQITNNSYFHYTAVGKSIMVVATQRYINDEFNIGLERGESDSGTENEEDVVETSSGEDNDFTGQRGEL</sequence>
<gene>
    <name evidence="2" type="ORF">EZS28_052638</name>
</gene>
<feature type="region of interest" description="Disordered" evidence="1">
    <location>
        <begin position="242"/>
        <end position="275"/>
    </location>
</feature>
<proteinExistence type="predicted"/>
<feature type="compositionally biased region" description="Acidic residues" evidence="1">
    <location>
        <begin position="249"/>
        <end position="267"/>
    </location>
</feature>
<dbReference type="EMBL" id="SNRW01041149">
    <property type="protein sequence ID" value="KAA6339101.1"/>
    <property type="molecule type" value="Genomic_DNA"/>
</dbReference>